<protein>
    <submittedName>
        <fullName evidence="2">Uncharacterized protein</fullName>
    </submittedName>
</protein>
<keyword evidence="1" id="KW-0472">Membrane</keyword>
<keyword evidence="1" id="KW-1133">Transmembrane helix</keyword>
<name>A0A2N1MUL6_9GLOM</name>
<comment type="caution">
    <text evidence="2">The sequence shown here is derived from an EMBL/GenBank/DDBJ whole genome shotgun (WGS) entry which is preliminary data.</text>
</comment>
<reference evidence="2 3" key="2">
    <citation type="submission" date="2017-10" db="EMBL/GenBank/DDBJ databases">
        <title>Extensive intraspecific genome diversity in a model arbuscular mycorrhizal fungus.</title>
        <authorList>
            <person name="Chen E.C.H."/>
            <person name="Morin E."/>
            <person name="Baudet D."/>
            <person name="Noel J."/>
            <person name="Ndikumana S."/>
            <person name="Charron P."/>
            <person name="St-Onge C."/>
            <person name="Giorgi J."/>
            <person name="Grigoriev I.V."/>
            <person name="Roux C."/>
            <person name="Martin F.M."/>
            <person name="Corradi N."/>
        </authorList>
    </citation>
    <scope>NUCLEOTIDE SEQUENCE [LARGE SCALE GENOMIC DNA]</scope>
    <source>
        <strain evidence="2 3">C2</strain>
    </source>
</reference>
<accession>A0A2N1MUL6</accession>
<evidence type="ECO:0000313" key="3">
    <source>
        <dbReference type="Proteomes" id="UP000233469"/>
    </source>
</evidence>
<evidence type="ECO:0000313" key="2">
    <source>
        <dbReference type="EMBL" id="PKK65300.1"/>
    </source>
</evidence>
<sequence length="148" mass="17030">MYHLVKLRHHVCSIYCPCLCGHLSCGNHLCGHLSRSSTHSCNHHPYNNRHCRNHLVKLRHHVCSIYCPYLCNHLSCGNRLCGHLSRSSTHSYNHHPYSNRHCRNHLSCGNRLCVIFLVVIIFVVIFLVVVLILVITILVVIIIIGIIW</sequence>
<dbReference type="EMBL" id="LLXL01001291">
    <property type="protein sequence ID" value="PKK65300.1"/>
    <property type="molecule type" value="Genomic_DNA"/>
</dbReference>
<dbReference type="Proteomes" id="UP000233469">
    <property type="component" value="Unassembled WGS sequence"/>
</dbReference>
<keyword evidence="1" id="KW-0812">Transmembrane</keyword>
<proteinExistence type="predicted"/>
<organism evidence="2 3">
    <name type="scientific">Rhizophagus irregularis</name>
    <dbReference type="NCBI Taxonomy" id="588596"/>
    <lineage>
        <taxon>Eukaryota</taxon>
        <taxon>Fungi</taxon>
        <taxon>Fungi incertae sedis</taxon>
        <taxon>Mucoromycota</taxon>
        <taxon>Glomeromycotina</taxon>
        <taxon>Glomeromycetes</taxon>
        <taxon>Glomerales</taxon>
        <taxon>Glomeraceae</taxon>
        <taxon>Rhizophagus</taxon>
    </lineage>
</organism>
<dbReference type="AlphaFoldDB" id="A0A2N1MUL6"/>
<gene>
    <name evidence="2" type="ORF">RhiirC2_71050</name>
</gene>
<reference evidence="2 3" key="1">
    <citation type="submission" date="2016-04" db="EMBL/GenBank/DDBJ databases">
        <title>Genome analyses suggest a sexual origin of heterokaryosis in a supposedly ancient asexual fungus.</title>
        <authorList>
            <person name="Ropars J."/>
            <person name="Sedzielewska K."/>
            <person name="Noel J."/>
            <person name="Charron P."/>
            <person name="Farinelli L."/>
            <person name="Marton T."/>
            <person name="Kruger M."/>
            <person name="Pelin A."/>
            <person name="Brachmann A."/>
            <person name="Corradi N."/>
        </authorList>
    </citation>
    <scope>NUCLEOTIDE SEQUENCE [LARGE SCALE GENOMIC DNA]</scope>
    <source>
        <strain evidence="2 3">C2</strain>
    </source>
</reference>
<evidence type="ECO:0000256" key="1">
    <source>
        <dbReference type="SAM" id="Phobius"/>
    </source>
</evidence>
<feature type="transmembrane region" description="Helical" evidence="1">
    <location>
        <begin position="114"/>
        <end position="147"/>
    </location>
</feature>